<protein>
    <submittedName>
        <fullName evidence="2">Uncharacterized protein</fullName>
    </submittedName>
</protein>
<reference evidence="3" key="1">
    <citation type="journal article" date="2019" name="Int. J. Syst. Evol. Microbiol.">
        <title>The Global Catalogue of Microorganisms (GCM) 10K type strain sequencing project: providing services to taxonomists for standard genome sequencing and annotation.</title>
        <authorList>
            <consortium name="The Broad Institute Genomics Platform"/>
            <consortium name="The Broad Institute Genome Sequencing Center for Infectious Disease"/>
            <person name="Wu L."/>
            <person name="Ma J."/>
        </authorList>
    </citation>
    <scope>NUCLEOTIDE SEQUENCE [LARGE SCALE GENOMIC DNA]</scope>
    <source>
        <strain evidence="3">JCM 16702</strain>
    </source>
</reference>
<proteinExistence type="predicted"/>
<accession>A0ABP7X4T2</accession>
<dbReference type="Proteomes" id="UP001500683">
    <property type="component" value="Unassembled WGS sequence"/>
</dbReference>
<evidence type="ECO:0000256" key="1">
    <source>
        <dbReference type="SAM" id="MobiDB-lite"/>
    </source>
</evidence>
<sequence length="49" mass="5201">MTREPNASEPRAEPAVSVVGPDDGETIFLGTTRMRVLEDTEQATGALAL</sequence>
<gene>
    <name evidence="2" type="ORF">GCM10022214_84420</name>
</gene>
<keyword evidence="3" id="KW-1185">Reference proteome</keyword>
<dbReference type="EMBL" id="BAAAZG010000081">
    <property type="protein sequence ID" value="GAA4104806.1"/>
    <property type="molecule type" value="Genomic_DNA"/>
</dbReference>
<organism evidence="2 3">
    <name type="scientific">Actinomadura miaoliensis</name>
    <dbReference type="NCBI Taxonomy" id="430685"/>
    <lineage>
        <taxon>Bacteria</taxon>
        <taxon>Bacillati</taxon>
        <taxon>Actinomycetota</taxon>
        <taxon>Actinomycetes</taxon>
        <taxon>Streptosporangiales</taxon>
        <taxon>Thermomonosporaceae</taxon>
        <taxon>Actinomadura</taxon>
    </lineage>
</organism>
<feature type="region of interest" description="Disordered" evidence="1">
    <location>
        <begin position="1"/>
        <end position="24"/>
    </location>
</feature>
<evidence type="ECO:0000313" key="3">
    <source>
        <dbReference type="Proteomes" id="UP001500683"/>
    </source>
</evidence>
<dbReference type="RefSeq" id="WP_344958914.1">
    <property type="nucleotide sequence ID" value="NZ_BAAAZG010000081.1"/>
</dbReference>
<name>A0ABP7X4T2_9ACTN</name>
<evidence type="ECO:0000313" key="2">
    <source>
        <dbReference type="EMBL" id="GAA4104806.1"/>
    </source>
</evidence>
<comment type="caution">
    <text evidence="2">The sequence shown here is derived from an EMBL/GenBank/DDBJ whole genome shotgun (WGS) entry which is preliminary data.</text>
</comment>